<keyword evidence="14" id="KW-1185">Reference proteome</keyword>
<feature type="compositionally biased region" description="Low complexity" evidence="9">
    <location>
        <begin position="150"/>
        <end position="164"/>
    </location>
</feature>
<name>A0ABW1G1H1_9ACTN</name>
<evidence type="ECO:0000259" key="12">
    <source>
        <dbReference type="PROSITE" id="PS50893"/>
    </source>
</evidence>
<evidence type="ECO:0000256" key="1">
    <source>
        <dbReference type="ARBA" id="ARBA00004141"/>
    </source>
</evidence>
<dbReference type="Gene3D" id="2.60.200.20">
    <property type="match status" value="2"/>
</dbReference>
<dbReference type="RefSeq" id="WP_380581732.1">
    <property type="nucleotide sequence ID" value="NZ_JBHSQJ010000031.1"/>
</dbReference>
<organism evidence="13 14">
    <name type="scientific">Streptacidiphilus monticola</name>
    <dbReference type="NCBI Taxonomy" id="2161674"/>
    <lineage>
        <taxon>Bacteria</taxon>
        <taxon>Bacillati</taxon>
        <taxon>Actinomycetota</taxon>
        <taxon>Actinomycetes</taxon>
        <taxon>Kitasatosporales</taxon>
        <taxon>Streptomycetaceae</taxon>
        <taxon>Streptacidiphilus</taxon>
    </lineage>
</organism>
<dbReference type="InterPro" id="IPR050352">
    <property type="entry name" value="ABCG_transporters"/>
</dbReference>
<dbReference type="InterPro" id="IPR003439">
    <property type="entry name" value="ABC_transporter-like_ATP-bd"/>
</dbReference>
<dbReference type="InterPro" id="IPR003593">
    <property type="entry name" value="AAA+_ATPase"/>
</dbReference>
<dbReference type="InterPro" id="IPR017871">
    <property type="entry name" value="ABC_transporter-like_CS"/>
</dbReference>
<dbReference type="CDD" id="cd00060">
    <property type="entry name" value="FHA"/>
    <property type="match status" value="1"/>
</dbReference>
<dbReference type="EMBL" id="JBHSQJ010000031">
    <property type="protein sequence ID" value="MFC5907357.1"/>
    <property type="molecule type" value="Genomic_DNA"/>
</dbReference>
<dbReference type="Pfam" id="PF00498">
    <property type="entry name" value="FHA"/>
    <property type="match status" value="2"/>
</dbReference>
<dbReference type="SUPFAM" id="SSF52540">
    <property type="entry name" value="P-loop containing nucleoside triphosphate hydrolases"/>
    <property type="match status" value="1"/>
</dbReference>
<proteinExistence type="predicted"/>
<dbReference type="PROSITE" id="PS50006">
    <property type="entry name" value="FHA_DOMAIN"/>
    <property type="match status" value="2"/>
</dbReference>
<evidence type="ECO:0000256" key="10">
    <source>
        <dbReference type="SAM" id="Phobius"/>
    </source>
</evidence>
<feature type="transmembrane region" description="Helical" evidence="10">
    <location>
        <begin position="739"/>
        <end position="760"/>
    </location>
</feature>
<dbReference type="Pfam" id="PF00005">
    <property type="entry name" value="ABC_tran"/>
    <property type="match status" value="1"/>
</dbReference>
<keyword evidence="3" id="KW-0597">Phosphoprotein</keyword>
<dbReference type="CDD" id="cd03213">
    <property type="entry name" value="ABCG_EPDR"/>
    <property type="match status" value="1"/>
</dbReference>
<feature type="transmembrane region" description="Helical" evidence="10">
    <location>
        <begin position="811"/>
        <end position="833"/>
    </location>
</feature>
<sequence length="844" mass="90888">MPQLVLELNGQRTTLEPGRSYAVGRDPNSDFSIADARVSWRHATIGFNGYAWVFQDLGSTNGSFANGQRLTQIQLGEGAVVVLGNAENGPRLSFAGVPAATPAGGDGGWYDVQTSRFEPNAGYAQPQQQTPQPQQQWGGPQAGQGGQGGIPQQQGAASWGGQAAPEPVYGSRNPTMVRNLTAGLKTLRIGRGLDNELVVSDLSVSRHHAELRQLADGRYEIVDLESHNGTYVNGQPIQRVVLGAQDIVGIGHSTFRLVGDRLEEFVDTGEVSFSARHLTVEVEHKGAKKILLNDVSFGVPEKSLIAVIGPSGSGKSTLLRALTGYRPADRGDVLYDGRNLYKQFAELRQRIGLVPQDDILHSQLTVRTALKYAAELRFPGDTEAAERERRVDEVLTELHLEKRAENKITALSGGQRKRVSVALELLTKPSLIFLDEPTSGLDPGMDRDVMKMLRDLADEGRTVLVVTHSVAELALCDRLLVMAPGGSVAYFGPPKEALHFFGYETWADVFQAFENYPDHDWAGRFRGSVHYQMYSADVEAVQPQSAPVQVQAVQPPKQQSWGSQLSTLIRRYLSVIASDRGYVGLLVALPLIMGVLSMAIPAKYGLGPAQPAGPGQPAINSDAATVLLVLAVSACLTGAANAVRELIKERVIYERERAVGLSRSAYVMSKVIVLGAITAVQSILVAAIGLLPRKLPSSGLLISGTPLPELVLVVMLLGITSMMLGLVVSAVVKTAEKTMPLLVLIAIIQVVFCGSLFPLFGTPGLEQVAWLAPSRWAVAAEAATVNLPAIMGPPQGKTETDPLWKHTIGQWGIDVGALVLLGVLCAVLVVRLLRRHEPEVMRKR</sequence>
<dbReference type="InterPro" id="IPR027417">
    <property type="entry name" value="P-loop_NTPase"/>
</dbReference>
<dbReference type="SMART" id="SM00382">
    <property type="entry name" value="AAA"/>
    <property type="match status" value="1"/>
</dbReference>
<keyword evidence="6" id="KW-0067">ATP-binding</keyword>
<feature type="compositionally biased region" description="Low complexity" evidence="9">
    <location>
        <begin position="121"/>
        <end position="139"/>
    </location>
</feature>
<evidence type="ECO:0000256" key="5">
    <source>
        <dbReference type="ARBA" id="ARBA00022741"/>
    </source>
</evidence>
<evidence type="ECO:0000256" key="2">
    <source>
        <dbReference type="ARBA" id="ARBA00022448"/>
    </source>
</evidence>
<evidence type="ECO:0000256" key="4">
    <source>
        <dbReference type="ARBA" id="ARBA00022692"/>
    </source>
</evidence>
<keyword evidence="2" id="KW-0813">Transport</keyword>
<keyword evidence="5" id="KW-0547">Nucleotide-binding</keyword>
<evidence type="ECO:0000259" key="11">
    <source>
        <dbReference type="PROSITE" id="PS50006"/>
    </source>
</evidence>
<feature type="compositionally biased region" description="Gly residues" evidence="9">
    <location>
        <begin position="140"/>
        <end position="149"/>
    </location>
</feature>
<feature type="transmembrane region" description="Helical" evidence="10">
    <location>
        <begin position="664"/>
        <end position="690"/>
    </location>
</feature>
<dbReference type="Proteomes" id="UP001596174">
    <property type="component" value="Unassembled WGS sequence"/>
</dbReference>
<comment type="subcellular location">
    <subcellularLocation>
        <location evidence="1">Membrane</location>
        <topology evidence="1">Multi-pass membrane protein</topology>
    </subcellularLocation>
</comment>
<dbReference type="Gene3D" id="3.40.50.300">
    <property type="entry name" value="P-loop containing nucleotide triphosphate hydrolases"/>
    <property type="match status" value="1"/>
</dbReference>
<keyword evidence="8 10" id="KW-0472">Membrane</keyword>
<evidence type="ECO:0000313" key="13">
    <source>
        <dbReference type="EMBL" id="MFC5907357.1"/>
    </source>
</evidence>
<comment type="caution">
    <text evidence="13">The sequence shown here is derived from an EMBL/GenBank/DDBJ whole genome shotgun (WGS) entry which is preliminary data.</text>
</comment>
<dbReference type="PANTHER" id="PTHR48041">
    <property type="entry name" value="ABC TRANSPORTER G FAMILY MEMBER 28"/>
    <property type="match status" value="1"/>
</dbReference>
<gene>
    <name evidence="13" type="ORF">ACFP3V_09000</name>
</gene>
<keyword evidence="4 10" id="KW-0812">Transmembrane</keyword>
<evidence type="ECO:0000256" key="6">
    <source>
        <dbReference type="ARBA" id="ARBA00022840"/>
    </source>
</evidence>
<accession>A0ABW1G1H1</accession>
<feature type="domain" description="FHA" evidence="11">
    <location>
        <begin position="21"/>
        <end position="70"/>
    </location>
</feature>
<evidence type="ECO:0000256" key="7">
    <source>
        <dbReference type="ARBA" id="ARBA00022989"/>
    </source>
</evidence>
<dbReference type="InterPro" id="IPR008984">
    <property type="entry name" value="SMAD_FHA_dom_sf"/>
</dbReference>
<evidence type="ECO:0000256" key="3">
    <source>
        <dbReference type="ARBA" id="ARBA00022553"/>
    </source>
</evidence>
<dbReference type="PANTHER" id="PTHR48041:SF139">
    <property type="entry name" value="PROTEIN SCARLET"/>
    <property type="match status" value="1"/>
</dbReference>
<dbReference type="InterPro" id="IPR013525">
    <property type="entry name" value="ABC2_TM"/>
</dbReference>
<dbReference type="PROSITE" id="PS00211">
    <property type="entry name" value="ABC_TRANSPORTER_1"/>
    <property type="match status" value="1"/>
</dbReference>
<evidence type="ECO:0000313" key="14">
    <source>
        <dbReference type="Proteomes" id="UP001596174"/>
    </source>
</evidence>
<feature type="region of interest" description="Disordered" evidence="9">
    <location>
        <begin position="121"/>
        <end position="174"/>
    </location>
</feature>
<dbReference type="Pfam" id="PF01061">
    <property type="entry name" value="ABC2_membrane"/>
    <property type="match status" value="1"/>
</dbReference>
<feature type="domain" description="ABC transporter" evidence="12">
    <location>
        <begin position="266"/>
        <end position="510"/>
    </location>
</feature>
<feature type="transmembrane region" description="Helical" evidence="10">
    <location>
        <begin position="581"/>
        <end position="604"/>
    </location>
</feature>
<dbReference type="InterPro" id="IPR000253">
    <property type="entry name" value="FHA_dom"/>
</dbReference>
<evidence type="ECO:0000256" key="8">
    <source>
        <dbReference type="ARBA" id="ARBA00023136"/>
    </source>
</evidence>
<evidence type="ECO:0000256" key="9">
    <source>
        <dbReference type="SAM" id="MobiDB-lite"/>
    </source>
</evidence>
<dbReference type="PROSITE" id="PS50893">
    <property type="entry name" value="ABC_TRANSPORTER_2"/>
    <property type="match status" value="1"/>
</dbReference>
<keyword evidence="7 10" id="KW-1133">Transmembrane helix</keyword>
<dbReference type="SMART" id="SM00240">
    <property type="entry name" value="FHA"/>
    <property type="match status" value="2"/>
</dbReference>
<dbReference type="SUPFAM" id="SSF49879">
    <property type="entry name" value="SMAD/FHA domain"/>
    <property type="match status" value="2"/>
</dbReference>
<protein>
    <submittedName>
        <fullName evidence="13">FHA domain-containing protein</fullName>
    </submittedName>
</protein>
<reference evidence="14" key="1">
    <citation type="journal article" date="2019" name="Int. J. Syst. Evol. Microbiol.">
        <title>The Global Catalogue of Microorganisms (GCM) 10K type strain sequencing project: providing services to taxonomists for standard genome sequencing and annotation.</title>
        <authorList>
            <consortium name="The Broad Institute Genomics Platform"/>
            <consortium name="The Broad Institute Genome Sequencing Center for Infectious Disease"/>
            <person name="Wu L."/>
            <person name="Ma J."/>
        </authorList>
    </citation>
    <scope>NUCLEOTIDE SEQUENCE [LARGE SCALE GENOMIC DNA]</scope>
    <source>
        <strain evidence="14">JCM 4816</strain>
    </source>
</reference>
<feature type="transmembrane region" description="Helical" evidence="10">
    <location>
        <begin position="710"/>
        <end position="732"/>
    </location>
</feature>
<feature type="domain" description="FHA" evidence="11">
    <location>
        <begin position="187"/>
        <end position="237"/>
    </location>
</feature>